<organism evidence="6 7">
    <name type="scientific">Lymnaea stagnalis</name>
    <name type="common">Great pond snail</name>
    <name type="synonym">Helix stagnalis</name>
    <dbReference type="NCBI Taxonomy" id="6523"/>
    <lineage>
        <taxon>Eukaryota</taxon>
        <taxon>Metazoa</taxon>
        <taxon>Spiralia</taxon>
        <taxon>Lophotrochozoa</taxon>
        <taxon>Mollusca</taxon>
        <taxon>Gastropoda</taxon>
        <taxon>Heterobranchia</taxon>
        <taxon>Euthyneura</taxon>
        <taxon>Panpulmonata</taxon>
        <taxon>Hygrophila</taxon>
        <taxon>Lymnaeoidea</taxon>
        <taxon>Lymnaeidae</taxon>
        <taxon>Lymnaea</taxon>
    </lineage>
</organism>
<keyword evidence="4" id="KW-0472">Membrane</keyword>
<evidence type="ECO:0000313" key="7">
    <source>
        <dbReference type="Proteomes" id="UP001497497"/>
    </source>
</evidence>
<dbReference type="PROSITE" id="PS50262">
    <property type="entry name" value="G_PROTEIN_RECEP_F1_2"/>
    <property type="match status" value="1"/>
</dbReference>
<dbReference type="Proteomes" id="UP001497497">
    <property type="component" value="Unassembled WGS sequence"/>
</dbReference>
<dbReference type="InterPro" id="IPR017452">
    <property type="entry name" value="GPCR_Rhodpsn_7TM"/>
</dbReference>
<dbReference type="InterPro" id="IPR000276">
    <property type="entry name" value="GPCR_Rhodpsn"/>
</dbReference>
<protein>
    <recommendedName>
        <fullName evidence="5">G-protein coupled receptors family 1 profile domain-containing protein</fullName>
    </recommendedName>
</protein>
<dbReference type="AlphaFoldDB" id="A0AAV2H551"/>
<feature type="domain" description="G-protein coupled receptors family 1 profile" evidence="5">
    <location>
        <begin position="1"/>
        <end position="53"/>
    </location>
</feature>
<name>A0AAV2H551_LYMST</name>
<evidence type="ECO:0000259" key="5">
    <source>
        <dbReference type="PROSITE" id="PS50262"/>
    </source>
</evidence>
<evidence type="ECO:0000313" key="6">
    <source>
        <dbReference type="EMBL" id="CAL1528678.1"/>
    </source>
</evidence>
<evidence type="ECO:0000256" key="1">
    <source>
        <dbReference type="ARBA" id="ARBA00004370"/>
    </source>
</evidence>
<comment type="caution">
    <text evidence="6">The sequence shown here is derived from an EMBL/GenBank/DDBJ whole genome shotgun (WGS) entry which is preliminary data.</text>
</comment>
<feature type="non-terminal residue" evidence="6">
    <location>
        <position position="1"/>
    </location>
</feature>
<keyword evidence="2" id="KW-0812">Transmembrane</keyword>
<keyword evidence="3" id="KW-1133">Transmembrane helix</keyword>
<evidence type="ECO:0000256" key="4">
    <source>
        <dbReference type="ARBA" id="ARBA00023136"/>
    </source>
</evidence>
<evidence type="ECO:0000256" key="3">
    <source>
        <dbReference type="ARBA" id="ARBA00022989"/>
    </source>
</evidence>
<keyword evidence="7" id="KW-1185">Reference proteome</keyword>
<dbReference type="Gene3D" id="1.20.1070.10">
    <property type="entry name" value="Rhodopsin 7-helix transmembrane proteins"/>
    <property type="match status" value="1"/>
</dbReference>
<comment type="subcellular location">
    <subcellularLocation>
        <location evidence="1">Membrane</location>
    </subcellularLocation>
</comment>
<accession>A0AAV2H551</accession>
<dbReference type="GO" id="GO:0016020">
    <property type="term" value="C:membrane"/>
    <property type="evidence" value="ECO:0007669"/>
    <property type="project" value="UniProtKB-SubCell"/>
</dbReference>
<dbReference type="GO" id="GO:0004930">
    <property type="term" value="F:G protein-coupled receptor activity"/>
    <property type="evidence" value="ECO:0007669"/>
    <property type="project" value="InterPro"/>
</dbReference>
<dbReference type="EMBL" id="CAXITT010000036">
    <property type="protein sequence ID" value="CAL1528678.1"/>
    <property type="molecule type" value="Genomic_DNA"/>
</dbReference>
<dbReference type="SUPFAM" id="SSF81321">
    <property type="entry name" value="Family A G protein-coupled receptor-like"/>
    <property type="match status" value="1"/>
</dbReference>
<reference evidence="6 7" key="1">
    <citation type="submission" date="2024-04" db="EMBL/GenBank/DDBJ databases">
        <authorList>
            <consortium name="Genoscope - CEA"/>
            <person name="William W."/>
        </authorList>
    </citation>
    <scope>NUCLEOTIDE SEQUENCE [LARGE SCALE GENOMIC DNA]</scope>
</reference>
<gene>
    <name evidence="6" type="ORF">GSLYS_00002848001</name>
</gene>
<dbReference type="Pfam" id="PF00001">
    <property type="entry name" value="7tm_1"/>
    <property type="match status" value="1"/>
</dbReference>
<evidence type="ECO:0000256" key="2">
    <source>
        <dbReference type="ARBA" id="ARBA00022692"/>
    </source>
</evidence>
<sequence>FQTTTNYYIVNLAVADCLIALTCSWPHLVNDLTPFWVLGSFFCTFNTFCQGEF</sequence>
<proteinExistence type="predicted"/>